<evidence type="ECO:0000256" key="2">
    <source>
        <dbReference type="ARBA" id="ARBA00022643"/>
    </source>
</evidence>
<dbReference type="GO" id="GO:0010181">
    <property type="term" value="F:FMN binding"/>
    <property type="evidence" value="ECO:0007669"/>
    <property type="project" value="InterPro"/>
</dbReference>
<feature type="domain" description="Flavodoxin-like" evidence="3">
    <location>
        <begin position="34"/>
        <end position="134"/>
    </location>
</feature>
<protein>
    <recommendedName>
        <fullName evidence="3">Flavodoxin-like domain-containing protein</fullName>
    </recommendedName>
</protein>
<gene>
    <name evidence="4" type="ORF">CR103_10585</name>
</gene>
<dbReference type="Pfam" id="PF12682">
    <property type="entry name" value="Flavodoxin_4"/>
    <property type="match status" value="1"/>
</dbReference>
<accession>A0A2G8T2M0</accession>
<keyword evidence="5" id="KW-1185">Reference proteome</keyword>
<dbReference type="InterPro" id="IPR029039">
    <property type="entry name" value="Flavoprotein-like_sf"/>
</dbReference>
<evidence type="ECO:0000259" key="3">
    <source>
        <dbReference type="Pfam" id="PF12682"/>
    </source>
</evidence>
<comment type="caution">
    <text evidence="4">The sequence shown here is derived from an EMBL/GenBank/DDBJ whole genome shotgun (WGS) entry which is preliminary data.</text>
</comment>
<name>A0A2G8T2M0_9BURK</name>
<reference evidence="4 5" key="1">
    <citation type="submission" date="2017-10" db="EMBL/GenBank/DDBJ databases">
        <title>Massilia psychrophilum sp. nov., a novel purple-pigmented bacterium isolated from Tianshan glacier, Xinjiang Municipality, China.</title>
        <authorList>
            <person name="Wang H."/>
        </authorList>
    </citation>
    <scope>NUCLEOTIDE SEQUENCE [LARGE SCALE GENOMIC DNA]</scope>
    <source>
        <strain evidence="4 5">JCM 30813</strain>
    </source>
</reference>
<evidence type="ECO:0000313" key="5">
    <source>
        <dbReference type="Proteomes" id="UP000228593"/>
    </source>
</evidence>
<dbReference type="AlphaFoldDB" id="A0A2G8T2M0"/>
<keyword evidence="2" id="KW-0288">FMN</keyword>
<evidence type="ECO:0000256" key="1">
    <source>
        <dbReference type="ARBA" id="ARBA00022630"/>
    </source>
</evidence>
<dbReference type="EMBL" id="PDOB01000013">
    <property type="protein sequence ID" value="PIL39928.1"/>
    <property type="molecule type" value="Genomic_DNA"/>
</dbReference>
<organism evidence="4 5">
    <name type="scientific">Massilia psychrophila</name>
    <dbReference type="NCBI Taxonomy" id="1603353"/>
    <lineage>
        <taxon>Bacteria</taxon>
        <taxon>Pseudomonadati</taxon>
        <taxon>Pseudomonadota</taxon>
        <taxon>Betaproteobacteria</taxon>
        <taxon>Burkholderiales</taxon>
        <taxon>Oxalobacteraceae</taxon>
        <taxon>Telluria group</taxon>
        <taxon>Massilia</taxon>
    </lineage>
</organism>
<dbReference type="InterPro" id="IPR008254">
    <property type="entry name" value="Flavodoxin/NO_synth"/>
</dbReference>
<proteinExistence type="predicted"/>
<dbReference type="OrthoDB" id="9806505at2"/>
<dbReference type="PANTHER" id="PTHR39201">
    <property type="entry name" value="EXPORTED PROTEIN-RELATED"/>
    <property type="match status" value="1"/>
</dbReference>
<dbReference type="SUPFAM" id="SSF52218">
    <property type="entry name" value="Flavoproteins"/>
    <property type="match status" value="1"/>
</dbReference>
<sequence>MASAKAQPLLCRATPVTRPYPDDYLETVEQARRERDREYRPPLKAPVPEFARYQTIYLGFPIWGGADPPVICAFLAAYDFKGKTIIPFITHGGCGIGNSLTVLAADIPGGRLLDHGLVMQADQERQTLERVTKWLGGVT</sequence>
<dbReference type="Proteomes" id="UP000228593">
    <property type="component" value="Unassembled WGS sequence"/>
</dbReference>
<dbReference type="PANTHER" id="PTHR39201:SF1">
    <property type="entry name" value="FLAVODOXIN-LIKE DOMAIN-CONTAINING PROTEIN"/>
    <property type="match status" value="1"/>
</dbReference>
<keyword evidence="1" id="KW-0285">Flavoprotein</keyword>
<dbReference type="Gene3D" id="3.40.50.360">
    <property type="match status" value="1"/>
</dbReference>
<evidence type="ECO:0000313" key="4">
    <source>
        <dbReference type="EMBL" id="PIL39928.1"/>
    </source>
</evidence>